<reference evidence="1" key="2">
    <citation type="journal article" date="2022" name="New Phytol.">
        <title>Evolutionary transition to the ectomycorrhizal habit in the genomes of a hyperdiverse lineage of mushroom-forming fungi.</title>
        <authorList>
            <person name="Looney B."/>
            <person name="Miyauchi S."/>
            <person name="Morin E."/>
            <person name="Drula E."/>
            <person name="Courty P.E."/>
            <person name="Kohler A."/>
            <person name="Kuo A."/>
            <person name="LaButti K."/>
            <person name="Pangilinan J."/>
            <person name="Lipzen A."/>
            <person name="Riley R."/>
            <person name="Andreopoulos W."/>
            <person name="He G."/>
            <person name="Johnson J."/>
            <person name="Nolan M."/>
            <person name="Tritt A."/>
            <person name="Barry K.W."/>
            <person name="Grigoriev I.V."/>
            <person name="Nagy L.G."/>
            <person name="Hibbett D."/>
            <person name="Henrissat B."/>
            <person name="Matheny P.B."/>
            <person name="Labbe J."/>
            <person name="Martin F.M."/>
        </authorList>
    </citation>
    <scope>NUCLEOTIDE SEQUENCE</scope>
    <source>
        <strain evidence="1">EC-137</strain>
    </source>
</reference>
<dbReference type="EMBL" id="MU273484">
    <property type="protein sequence ID" value="KAI0035477.1"/>
    <property type="molecule type" value="Genomic_DNA"/>
</dbReference>
<protein>
    <submittedName>
        <fullName evidence="1">Uncharacterized protein</fullName>
    </submittedName>
</protein>
<comment type="caution">
    <text evidence="1">The sequence shown here is derived from an EMBL/GenBank/DDBJ whole genome shotgun (WGS) entry which is preliminary data.</text>
</comment>
<accession>A0ACB8QUY2</accession>
<reference evidence="1" key="1">
    <citation type="submission" date="2021-02" db="EMBL/GenBank/DDBJ databases">
        <authorList>
            <consortium name="DOE Joint Genome Institute"/>
            <person name="Ahrendt S."/>
            <person name="Looney B.P."/>
            <person name="Miyauchi S."/>
            <person name="Morin E."/>
            <person name="Drula E."/>
            <person name="Courty P.E."/>
            <person name="Chicoki N."/>
            <person name="Fauchery L."/>
            <person name="Kohler A."/>
            <person name="Kuo A."/>
            <person name="Labutti K."/>
            <person name="Pangilinan J."/>
            <person name="Lipzen A."/>
            <person name="Riley R."/>
            <person name="Andreopoulos W."/>
            <person name="He G."/>
            <person name="Johnson J."/>
            <person name="Barry K.W."/>
            <person name="Grigoriev I.V."/>
            <person name="Nagy L."/>
            <person name="Hibbett D."/>
            <person name="Henrissat B."/>
            <person name="Matheny P.B."/>
            <person name="Labbe J."/>
            <person name="Martin F."/>
        </authorList>
    </citation>
    <scope>NUCLEOTIDE SEQUENCE</scope>
    <source>
        <strain evidence="1">EC-137</strain>
    </source>
</reference>
<sequence length="151" mass="16174">MPGCHLIIREVPFARIWRTSTLGLAYETTVLRLRLVALAMGTIHSTPLQPQAISTAPNSRPLWQRRSDTLVLLTATDLVTTARSLIWARHILLARNLVLIGGAGVLLARALALLSEAHTGTRNTTVPSVALTPAPARDPLVLGSAVAALRP</sequence>
<organism evidence="1 2">
    <name type="scientific">Vararia minispora EC-137</name>
    <dbReference type="NCBI Taxonomy" id="1314806"/>
    <lineage>
        <taxon>Eukaryota</taxon>
        <taxon>Fungi</taxon>
        <taxon>Dikarya</taxon>
        <taxon>Basidiomycota</taxon>
        <taxon>Agaricomycotina</taxon>
        <taxon>Agaricomycetes</taxon>
        <taxon>Russulales</taxon>
        <taxon>Lachnocladiaceae</taxon>
        <taxon>Vararia</taxon>
    </lineage>
</organism>
<evidence type="ECO:0000313" key="1">
    <source>
        <dbReference type="EMBL" id="KAI0035477.1"/>
    </source>
</evidence>
<name>A0ACB8QUY2_9AGAM</name>
<gene>
    <name evidence="1" type="ORF">K488DRAFT_83054</name>
</gene>
<keyword evidence="2" id="KW-1185">Reference proteome</keyword>
<dbReference type="Proteomes" id="UP000814128">
    <property type="component" value="Unassembled WGS sequence"/>
</dbReference>
<evidence type="ECO:0000313" key="2">
    <source>
        <dbReference type="Proteomes" id="UP000814128"/>
    </source>
</evidence>
<proteinExistence type="predicted"/>